<dbReference type="PANTHER" id="PTHR23210">
    <property type="entry name" value="ACTIVATING TRANSCRIPTION FACTOR 7 INTERACTING PROTEIN"/>
    <property type="match status" value="1"/>
</dbReference>
<dbReference type="Proteomes" id="UP001178508">
    <property type="component" value="Chromosome 16"/>
</dbReference>
<dbReference type="GO" id="GO:0003712">
    <property type="term" value="F:transcription coregulator activity"/>
    <property type="evidence" value="ECO:0007669"/>
    <property type="project" value="TreeGrafter"/>
</dbReference>
<dbReference type="PANTHER" id="PTHR23210:SF26">
    <property type="entry name" value="ACTIVATING TRANSCRIPTION FACTOR 7-INTERACTING PROTEIN 1"/>
    <property type="match status" value="1"/>
</dbReference>
<dbReference type="InterPro" id="IPR026085">
    <property type="entry name" value="ATF7-int"/>
</dbReference>
<dbReference type="InterPro" id="IPR056565">
    <property type="entry name" value="Fn3_ATF7IP"/>
</dbReference>
<evidence type="ECO:0000259" key="3">
    <source>
        <dbReference type="Pfam" id="PF16794"/>
    </source>
</evidence>
<sequence>MAGARSKKDFSSKSKTHKELSQSPSPTKDSEKGQVCLGHAWGRWSDLKRKHGFNSSAEMASSLMDLAGSLLSEPATSKPSEKKRIFSNSEVQTLIEQEVQNAVMKKENKLQGLMESIFQLDSEVDYEGSLKKLEAKMNKLTKRAEAAFAYMSGAETKETLQFNNNMRNIRSCSEGDTMETEPHVNGTSSNCTAGEGNCQKMMENAKKALEKIHTEKEALTAAMADLSEELPPPVLTPYESFPCEFVKKEPEENYNEEWTQAEEQKARSVKMEQTHSEQDKQYPPLPAIPFPSILDARAASYNIPQKVQVRLALIRKPPGLSVLWNVETEDLCAPPMDNYRIFTTMEKVKGSNVFSDWTSLGEVKACRLPMCVLITKYKPGHKLCVAVVGEDKFGRSGPYSEIVSATLCD</sequence>
<feature type="coiled-coil region" evidence="1">
    <location>
        <begin position="123"/>
        <end position="150"/>
    </location>
</feature>
<keyword evidence="5" id="KW-1185">Reference proteome</keyword>
<dbReference type="GO" id="GO:0005634">
    <property type="term" value="C:nucleus"/>
    <property type="evidence" value="ECO:0007669"/>
    <property type="project" value="TreeGrafter"/>
</dbReference>
<evidence type="ECO:0000313" key="4">
    <source>
        <dbReference type="EMBL" id="CAJ1075936.1"/>
    </source>
</evidence>
<organism evidence="4 5">
    <name type="scientific">Xyrichtys novacula</name>
    <name type="common">Pearly razorfish</name>
    <name type="synonym">Hemipteronotus novacula</name>
    <dbReference type="NCBI Taxonomy" id="13765"/>
    <lineage>
        <taxon>Eukaryota</taxon>
        <taxon>Metazoa</taxon>
        <taxon>Chordata</taxon>
        <taxon>Craniata</taxon>
        <taxon>Vertebrata</taxon>
        <taxon>Euteleostomi</taxon>
        <taxon>Actinopterygii</taxon>
        <taxon>Neopterygii</taxon>
        <taxon>Teleostei</taxon>
        <taxon>Neoteleostei</taxon>
        <taxon>Acanthomorphata</taxon>
        <taxon>Eupercaria</taxon>
        <taxon>Labriformes</taxon>
        <taxon>Labridae</taxon>
        <taxon>Xyrichtys</taxon>
    </lineage>
</organism>
<reference evidence="4" key="1">
    <citation type="submission" date="2023-08" db="EMBL/GenBank/DDBJ databases">
        <authorList>
            <person name="Alioto T."/>
            <person name="Alioto T."/>
            <person name="Gomez Garrido J."/>
        </authorList>
    </citation>
    <scope>NUCLEOTIDE SEQUENCE</scope>
</reference>
<feature type="region of interest" description="Disordered" evidence="2">
    <location>
        <begin position="1"/>
        <end position="34"/>
    </location>
</feature>
<name>A0AAV1GPX2_XYRNO</name>
<accession>A0AAV1GPX2</accession>
<feature type="coiled-coil region" evidence="1">
    <location>
        <begin position="202"/>
        <end position="229"/>
    </location>
</feature>
<dbReference type="EMBL" id="OY660879">
    <property type="protein sequence ID" value="CAJ1075936.1"/>
    <property type="molecule type" value="Genomic_DNA"/>
</dbReference>
<dbReference type="Pfam" id="PF16794">
    <property type="entry name" value="fn3_4"/>
    <property type="match status" value="1"/>
</dbReference>
<dbReference type="GO" id="GO:0005667">
    <property type="term" value="C:transcription regulator complex"/>
    <property type="evidence" value="ECO:0007669"/>
    <property type="project" value="TreeGrafter"/>
</dbReference>
<dbReference type="AlphaFoldDB" id="A0AAV1GPX2"/>
<gene>
    <name evidence="4" type="ORF">XNOV1_A011316</name>
</gene>
<protein>
    <submittedName>
        <fullName evidence="4">Activating transcription factor 7-interacting protein 2 isoform X1</fullName>
    </submittedName>
</protein>
<evidence type="ECO:0000256" key="2">
    <source>
        <dbReference type="SAM" id="MobiDB-lite"/>
    </source>
</evidence>
<keyword evidence="1" id="KW-0175">Coiled coil</keyword>
<feature type="compositionally biased region" description="Basic and acidic residues" evidence="2">
    <location>
        <begin position="1"/>
        <end position="20"/>
    </location>
</feature>
<evidence type="ECO:0000256" key="1">
    <source>
        <dbReference type="SAM" id="Coils"/>
    </source>
</evidence>
<proteinExistence type="predicted"/>
<dbReference type="GO" id="GO:0006355">
    <property type="term" value="P:regulation of DNA-templated transcription"/>
    <property type="evidence" value="ECO:0007669"/>
    <property type="project" value="TreeGrafter"/>
</dbReference>
<feature type="domain" description="Activating transcription factor 7-interacting protein Fn3" evidence="3">
    <location>
        <begin position="302"/>
        <end position="404"/>
    </location>
</feature>
<evidence type="ECO:0000313" key="5">
    <source>
        <dbReference type="Proteomes" id="UP001178508"/>
    </source>
</evidence>